<proteinExistence type="predicted"/>
<evidence type="ECO:0000313" key="2">
    <source>
        <dbReference type="EMBL" id="MEA5260318.1"/>
    </source>
</evidence>
<dbReference type="RefSeq" id="WP_323252721.1">
    <property type="nucleotide sequence ID" value="NZ_JAYFUL010000051.1"/>
</dbReference>
<name>A0ABU5QTA1_9BACT</name>
<gene>
    <name evidence="2" type="ORF">VB264_21140</name>
</gene>
<evidence type="ECO:0000256" key="1">
    <source>
        <dbReference type="SAM" id="MobiDB-lite"/>
    </source>
</evidence>
<feature type="region of interest" description="Disordered" evidence="1">
    <location>
        <begin position="40"/>
        <end position="63"/>
    </location>
</feature>
<protein>
    <submittedName>
        <fullName evidence="2">Uncharacterized protein</fullName>
    </submittedName>
</protein>
<dbReference type="Proteomes" id="UP001304671">
    <property type="component" value="Unassembled WGS sequence"/>
</dbReference>
<sequence length="63" mass="6856">MTTFTNTHSLLFDDLSTLESLLGKGVLKNKSLNANCDCAGYTSTDDDDEMDTSKSTETTSQEN</sequence>
<reference evidence="2 3" key="1">
    <citation type="submission" date="2023-12" db="EMBL/GenBank/DDBJ databases">
        <title>Novel species of the genus Arcicella isolated from rivers.</title>
        <authorList>
            <person name="Lu H."/>
        </authorList>
    </citation>
    <scope>NUCLEOTIDE SEQUENCE [LARGE SCALE GENOMIC DNA]</scope>
    <source>
        <strain evidence="2 3">LMG 21963</strain>
    </source>
</reference>
<accession>A0ABU5QTA1</accession>
<evidence type="ECO:0000313" key="3">
    <source>
        <dbReference type="Proteomes" id="UP001304671"/>
    </source>
</evidence>
<comment type="caution">
    <text evidence="2">The sequence shown here is derived from an EMBL/GenBank/DDBJ whole genome shotgun (WGS) entry which is preliminary data.</text>
</comment>
<feature type="compositionally biased region" description="Low complexity" evidence="1">
    <location>
        <begin position="53"/>
        <end position="63"/>
    </location>
</feature>
<keyword evidence="3" id="KW-1185">Reference proteome</keyword>
<organism evidence="2 3">
    <name type="scientific">Arcicella aquatica</name>
    <dbReference type="NCBI Taxonomy" id="217141"/>
    <lineage>
        <taxon>Bacteria</taxon>
        <taxon>Pseudomonadati</taxon>
        <taxon>Bacteroidota</taxon>
        <taxon>Cytophagia</taxon>
        <taxon>Cytophagales</taxon>
        <taxon>Flectobacillaceae</taxon>
        <taxon>Arcicella</taxon>
    </lineage>
</organism>
<dbReference type="EMBL" id="JAYFUL010000051">
    <property type="protein sequence ID" value="MEA5260318.1"/>
    <property type="molecule type" value="Genomic_DNA"/>
</dbReference>